<feature type="compositionally biased region" description="Basic and acidic residues" evidence="1">
    <location>
        <begin position="100"/>
        <end position="109"/>
    </location>
</feature>
<comment type="caution">
    <text evidence="2">The sequence shown here is derived from an EMBL/GenBank/DDBJ whole genome shotgun (WGS) entry which is preliminary data.</text>
</comment>
<accession>A0A7J7SRA6</accession>
<evidence type="ECO:0000256" key="1">
    <source>
        <dbReference type="SAM" id="MobiDB-lite"/>
    </source>
</evidence>
<feature type="compositionally biased region" description="Low complexity" evidence="1">
    <location>
        <begin position="58"/>
        <end position="83"/>
    </location>
</feature>
<protein>
    <submittedName>
        <fullName evidence="2">Uncharacterized protein</fullName>
    </submittedName>
</protein>
<name>A0A7J7SRA6_MYOMY</name>
<feature type="compositionally biased region" description="Basic and acidic residues" evidence="1">
    <location>
        <begin position="36"/>
        <end position="46"/>
    </location>
</feature>
<evidence type="ECO:0000313" key="2">
    <source>
        <dbReference type="EMBL" id="KAF6290992.1"/>
    </source>
</evidence>
<sequence>MAKSNHRHAPFLPRRWPYAKCPHPSRRHPPPSRQQEGSDRGPDARGLRVQVSHTCRLQGGQQPRQGRAAPASPPGFSAGRAGPVLPTARRNYKSQQRGCPDFRKPRLGGEEAAEAWPRSRGFM</sequence>
<keyword evidence="3" id="KW-1185">Reference proteome</keyword>
<dbReference type="EMBL" id="JABWUV010000018">
    <property type="protein sequence ID" value="KAF6290992.1"/>
    <property type="molecule type" value="Genomic_DNA"/>
</dbReference>
<feature type="region of interest" description="Disordered" evidence="1">
    <location>
        <begin position="1"/>
        <end position="123"/>
    </location>
</feature>
<gene>
    <name evidence="2" type="ORF">mMyoMyo1_009372</name>
</gene>
<reference evidence="2 3" key="1">
    <citation type="journal article" date="2020" name="Nature">
        <title>Six reference-quality genomes reveal evolution of bat adaptations.</title>
        <authorList>
            <person name="Jebb D."/>
            <person name="Huang Z."/>
            <person name="Pippel M."/>
            <person name="Hughes G.M."/>
            <person name="Lavrichenko K."/>
            <person name="Devanna P."/>
            <person name="Winkler S."/>
            <person name="Jermiin L.S."/>
            <person name="Skirmuntt E.C."/>
            <person name="Katzourakis A."/>
            <person name="Burkitt-Gray L."/>
            <person name="Ray D.A."/>
            <person name="Sullivan K.A.M."/>
            <person name="Roscito J.G."/>
            <person name="Kirilenko B.M."/>
            <person name="Davalos L.M."/>
            <person name="Corthals A.P."/>
            <person name="Power M.L."/>
            <person name="Jones G."/>
            <person name="Ransome R.D."/>
            <person name="Dechmann D.K.N."/>
            <person name="Locatelli A.G."/>
            <person name="Puechmaille S.J."/>
            <person name="Fedrigo O."/>
            <person name="Jarvis E.D."/>
            <person name="Hiller M."/>
            <person name="Vernes S.C."/>
            <person name="Myers E.W."/>
            <person name="Teeling E.C."/>
        </authorList>
    </citation>
    <scope>NUCLEOTIDE SEQUENCE [LARGE SCALE GENOMIC DNA]</scope>
    <source>
        <strain evidence="2">MMyoMyo1</strain>
        <tissue evidence="2">Flight muscle</tissue>
    </source>
</reference>
<dbReference type="AlphaFoldDB" id="A0A7J7SRA6"/>
<evidence type="ECO:0000313" key="3">
    <source>
        <dbReference type="Proteomes" id="UP000527355"/>
    </source>
</evidence>
<dbReference type="Proteomes" id="UP000527355">
    <property type="component" value="Unassembled WGS sequence"/>
</dbReference>
<proteinExistence type="predicted"/>
<organism evidence="2 3">
    <name type="scientific">Myotis myotis</name>
    <name type="common">Greater mouse-eared bat</name>
    <name type="synonym">Vespertilio myotis</name>
    <dbReference type="NCBI Taxonomy" id="51298"/>
    <lineage>
        <taxon>Eukaryota</taxon>
        <taxon>Metazoa</taxon>
        <taxon>Chordata</taxon>
        <taxon>Craniata</taxon>
        <taxon>Vertebrata</taxon>
        <taxon>Euteleostomi</taxon>
        <taxon>Mammalia</taxon>
        <taxon>Eutheria</taxon>
        <taxon>Laurasiatheria</taxon>
        <taxon>Chiroptera</taxon>
        <taxon>Yangochiroptera</taxon>
        <taxon>Vespertilionidae</taxon>
        <taxon>Myotis</taxon>
    </lineage>
</organism>